<accession>Q5M9S0</accession>
<geneLocation type="mitochondrion" evidence="1 4"/>
<evidence type="ECO:0000313" key="4">
    <source>
        <dbReference type="RefSeq" id="YP_173492.1"/>
    </source>
</evidence>
<dbReference type="GeneID" id="3205364"/>
<reference evidence="4" key="3">
    <citation type="submission" date="2025-04" db="UniProtKB">
        <authorList>
            <consortium name="RefSeq"/>
        </authorList>
    </citation>
    <scope>IDENTIFICATION</scope>
    <source>
        <tissue evidence="4">Leaf</tissue>
    </source>
</reference>
<name>Q5M9S0_TOBAC</name>
<gene>
    <name evidence="1 4" type="primary">orf125g</name>
    <name evidence="4" type="ORF">NitaMp155</name>
</gene>
<keyword evidence="3" id="KW-1185">Reference proteome</keyword>
<keyword evidence="1 4" id="KW-0496">Mitochondrion</keyword>
<dbReference type="PaxDb" id="4097-Q5M9S0"/>
<proteinExistence type="predicted"/>
<organism evidence="1">
    <name type="scientific">Nicotiana tabacum</name>
    <name type="common">Common tobacco</name>
    <dbReference type="NCBI Taxonomy" id="4097"/>
    <lineage>
        <taxon>Eukaryota</taxon>
        <taxon>Viridiplantae</taxon>
        <taxon>Streptophyta</taxon>
        <taxon>Embryophyta</taxon>
        <taxon>Tracheophyta</taxon>
        <taxon>Spermatophyta</taxon>
        <taxon>Magnoliopsida</taxon>
        <taxon>eudicotyledons</taxon>
        <taxon>Gunneridae</taxon>
        <taxon>Pentapetalae</taxon>
        <taxon>asterids</taxon>
        <taxon>lamiids</taxon>
        <taxon>Solanales</taxon>
        <taxon>Solanaceae</taxon>
        <taxon>Nicotianoideae</taxon>
        <taxon>Nicotianeae</taxon>
        <taxon>Nicotiana</taxon>
    </lineage>
</organism>
<evidence type="ECO:0000313" key="3">
    <source>
        <dbReference type="Proteomes" id="UP000790787"/>
    </source>
</evidence>
<protein>
    <submittedName>
        <fullName evidence="1 4">Uncharacterized protein</fullName>
    </submittedName>
</protein>
<dbReference type="KEGG" id="nta:3205364"/>
<reference evidence="1 2" key="2">
    <citation type="journal article" date="2005" name="Mol. Genet. Genomics">
        <title>The complete nucleotide sequence and multipartite organization of the tobacco mitochondrial genome: comparative analysis of mitochondrial genomes in higher plants.</title>
        <authorList>
            <person name="Sugiyama Y."/>
            <person name="Watase Y."/>
            <person name="Nagase M."/>
            <person name="Makita N."/>
            <person name="Yagura S."/>
            <person name="Hirai A."/>
            <person name="Sugiura M."/>
        </authorList>
    </citation>
    <scope>NUCLEOTIDE SEQUENCE</scope>
    <source>
        <strain evidence="2">cv. TN90</strain>
        <tissue evidence="1 4">Leaf</tissue>
    </source>
</reference>
<sequence>MNSIILRLFASEAVSSLSRSSRSSKRSLLIPILLKEEVNRSRFLRTSVMEGAGRGDGGEAGSTGWLPKMTPRLGLQISFYNSQKHLKTTNKLEMRVMSWDPLRRGHGVMVLLLYVSESIDPSIKS</sequence>
<dbReference type="AlphaFoldDB" id="Q5M9S0"/>
<dbReference type="Proteomes" id="UP000790787">
    <property type="component" value="Mitochondrion MT"/>
</dbReference>
<evidence type="ECO:0000313" key="2">
    <source>
        <dbReference type="Proteomes" id="UP000084051"/>
    </source>
</evidence>
<dbReference type="RefSeq" id="YP_173492.1">
    <property type="nucleotide sequence ID" value="NC_006581.1"/>
</dbReference>
<reference evidence="4" key="1">
    <citation type="submission" date="2004-12" db="EMBL/GenBank/DDBJ databases">
        <authorList>
            <consortium name="NCBI Genome Project"/>
        </authorList>
    </citation>
    <scope>NUCLEOTIDE SEQUENCE</scope>
    <source>
        <tissue evidence="4">Leaf</tissue>
    </source>
</reference>
<evidence type="ECO:0000313" key="1">
    <source>
        <dbReference type="EMBL" id="BAD83558.1"/>
    </source>
</evidence>
<dbReference type="EMBL" id="BA000042">
    <property type="protein sequence ID" value="BAD83558.1"/>
    <property type="molecule type" value="Genomic_DNA"/>
</dbReference>